<gene>
    <name evidence="1" type="ORF">CW740_00755</name>
</gene>
<sequence>MEDNKLSKVKKLFVDNYYRKFLESQKNRIQSNYPDFWKQLTDQEVLEWIDSVVIDAKKLHFGNEFLIEGYLDIVCKIGKDFITNPAVEDNIVKFISDSNFSPYVRVRDTNRYIDRNSPKLTYPVPSDYKGNK</sequence>
<dbReference type="OrthoDB" id="9841539at2"/>
<name>A0A2K9ARR3_9GAMM</name>
<reference evidence="1 2" key="1">
    <citation type="submission" date="2017-12" db="EMBL/GenBank/DDBJ databases">
        <title>Kangiella profundi FT102 completed genome.</title>
        <authorList>
            <person name="Xu J."/>
            <person name="Wang J."/>
            <person name="Lu Y."/>
        </authorList>
    </citation>
    <scope>NUCLEOTIDE SEQUENCE [LARGE SCALE GENOMIC DNA]</scope>
    <source>
        <strain evidence="1 2">FT102</strain>
    </source>
</reference>
<organism evidence="1 2">
    <name type="scientific">Kangiella profundi</name>
    <dbReference type="NCBI Taxonomy" id="1561924"/>
    <lineage>
        <taxon>Bacteria</taxon>
        <taxon>Pseudomonadati</taxon>
        <taxon>Pseudomonadota</taxon>
        <taxon>Gammaproteobacteria</taxon>
        <taxon>Kangiellales</taxon>
        <taxon>Kangiellaceae</taxon>
        <taxon>Kangiella</taxon>
    </lineage>
</organism>
<accession>A0A2K9ARR3</accession>
<evidence type="ECO:0000313" key="2">
    <source>
        <dbReference type="Proteomes" id="UP000232693"/>
    </source>
</evidence>
<protein>
    <submittedName>
        <fullName evidence="1">Uncharacterized protein</fullName>
    </submittedName>
</protein>
<dbReference type="AlphaFoldDB" id="A0A2K9ARR3"/>
<dbReference type="Proteomes" id="UP000232693">
    <property type="component" value="Chromosome"/>
</dbReference>
<proteinExistence type="predicted"/>
<evidence type="ECO:0000313" key="1">
    <source>
        <dbReference type="EMBL" id="AUD77841.1"/>
    </source>
</evidence>
<dbReference type="RefSeq" id="WP_106645763.1">
    <property type="nucleotide sequence ID" value="NZ_BMGO01000001.1"/>
</dbReference>
<dbReference type="EMBL" id="CP025120">
    <property type="protein sequence ID" value="AUD77841.1"/>
    <property type="molecule type" value="Genomic_DNA"/>
</dbReference>
<keyword evidence="2" id="KW-1185">Reference proteome</keyword>
<dbReference type="KEGG" id="kpd:CW740_00755"/>